<sequence length="223" mass="25427">MFDNSFSSLPQHAFDLPAIHCARMDEKKQKKHNKNSKKPDVPHSFYFYLVLRFLATICCIIVVFIIGLSQYWTNRVSAVFGMLFVIIALLFSASAVSILFIWDVNTTTIVKRCLFSFVYALSILIAAVMFLIANDGCDPRMISQFGCYQSVSTGTFQVSSAFCFLIFVFGLLDLGLNAFYFWRNSKRSPIYDYPPPSVAVVETEKTIHDIYMEYQRKGQTTSV</sequence>
<dbReference type="RefSeq" id="XP_045092112.1">
    <property type="nucleotide sequence ID" value="XM_045242257.1"/>
</dbReference>
<keyword evidence="1" id="KW-0472">Membrane</keyword>
<dbReference type="CTD" id="8573326"/>
<feature type="transmembrane region" description="Helical" evidence="1">
    <location>
        <begin position="158"/>
        <end position="182"/>
    </location>
</feature>
<protein>
    <submittedName>
        <fullName evidence="2">Protein CBG03149</fullName>
    </submittedName>
</protein>
<keyword evidence="1" id="KW-0812">Transmembrane</keyword>
<organism evidence="2 3">
    <name type="scientific">Caenorhabditis briggsae</name>
    <dbReference type="NCBI Taxonomy" id="6238"/>
    <lineage>
        <taxon>Eukaryota</taxon>
        <taxon>Metazoa</taxon>
        <taxon>Ecdysozoa</taxon>
        <taxon>Nematoda</taxon>
        <taxon>Chromadorea</taxon>
        <taxon>Rhabditida</taxon>
        <taxon>Rhabditina</taxon>
        <taxon>Rhabditomorpha</taxon>
        <taxon>Rhabditoidea</taxon>
        <taxon>Rhabditidae</taxon>
        <taxon>Peloderinae</taxon>
        <taxon>Caenorhabditis</taxon>
    </lineage>
</organism>
<dbReference type="EMBL" id="HE601438">
    <property type="protein sequence ID" value="CAP23498.2"/>
    <property type="molecule type" value="Genomic_DNA"/>
</dbReference>
<evidence type="ECO:0000313" key="4">
    <source>
        <dbReference type="WormBase" id="CBG03149a"/>
    </source>
</evidence>
<keyword evidence="3" id="KW-1185">Reference proteome</keyword>
<dbReference type="AlphaFoldDB" id="A8WSN9"/>
<evidence type="ECO:0000313" key="3">
    <source>
        <dbReference type="Proteomes" id="UP000008549"/>
    </source>
</evidence>
<dbReference type="InParanoid" id="A8WSN9"/>
<proteinExistence type="predicted"/>
<dbReference type="KEGG" id="cbr:CBG_03149"/>
<dbReference type="GeneID" id="8573326"/>
<feature type="transmembrane region" description="Helical" evidence="1">
    <location>
        <begin position="78"/>
        <end position="102"/>
    </location>
</feature>
<reference evidence="2 3" key="1">
    <citation type="journal article" date="2003" name="PLoS Biol.">
        <title>The genome sequence of Caenorhabditis briggsae: a platform for comparative genomics.</title>
        <authorList>
            <person name="Stein L.D."/>
            <person name="Bao Z."/>
            <person name="Blasiar D."/>
            <person name="Blumenthal T."/>
            <person name="Brent M.R."/>
            <person name="Chen N."/>
            <person name="Chinwalla A."/>
            <person name="Clarke L."/>
            <person name="Clee C."/>
            <person name="Coghlan A."/>
            <person name="Coulson A."/>
            <person name="D'Eustachio P."/>
            <person name="Fitch D.H."/>
            <person name="Fulton L.A."/>
            <person name="Fulton R.E."/>
            <person name="Griffiths-Jones S."/>
            <person name="Harris T.W."/>
            <person name="Hillier L.W."/>
            <person name="Kamath R."/>
            <person name="Kuwabara P.E."/>
            <person name="Mardis E.R."/>
            <person name="Marra M.A."/>
            <person name="Miner T.L."/>
            <person name="Minx P."/>
            <person name="Mullikin J.C."/>
            <person name="Plumb R.W."/>
            <person name="Rogers J."/>
            <person name="Schein J.E."/>
            <person name="Sohrmann M."/>
            <person name="Spieth J."/>
            <person name="Stajich J.E."/>
            <person name="Wei C."/>
            <person name="Willey D."/>
            <person name="Wilson R.K."/>
            <person name="Durbin R."/>
            <person name="Waterston R.H."/>
        </authorList>
    </citation>
    <scope>NUCLEOTIDE SEQUENCE [LARGE SCALE GENOMIC DNA]</scope>
    <source>
        <strain evidence="2 3">AF16</strain>
    </source>
</reference>
<evidence type="ECO:0000256" key="1">
    <source>
        <dbReference type="SAM" id="Phobius"/>
    </source>
</evidence>
<dbReference type="HOGENOM" id="CLU_1391417_0_0_1"/>
<dbReference type="FunCoup" id="A8WSN9">
    <property type="interactions" value="1366"/>
</dbReference>
<reference evidence="2 3" key="2">
    <citation type="journal article" date="2011" name="PLoS Genet.">
        <title>Caenorhabditis briggsae recombinant inbred line genotypes reveal inter-strain incompatibility and the evolution of recombination.</title>
        <authorList>
            <person name="Ross J.A."/>
            <person name="Koboldt D.C."/>
            <person name="Staisch J.E."/>
            <person name="Chamberlin H.M."/>
            <person name="Gupta B.P."/>
            <person name="Miller R.D."/>
            <person name="Baird S.E."/>
            <person name="Haag E.S."/>
        </authorList>
    </citation>
    <scope>NUCLEOTIDE SEQUENCE [LARGE SCALE GENOMIC DNA]</scope>
    <source>
        <strain evidence="2 3">AF16</strain>
    </source>
</reference>
<name>A8WSN9_CAEBR</name>
<dbReference type="eggNOG" id="ENOG502TGNN">
    <property type="taxonomic scope" value="Eukaryota"/>
</dbReference>
<dbReference type="WormBase" id="CBG03149a">
    <property type="protein sequence ID" value="CBP40157"/>
    <property type="gene ID" value="WBGene00026071"/>
</dbReference>
<dbReference type="Proteomes" id="UP000008549">
    <property type="component" value="Unassembled WGS sequence"/>
</dbReference>
<evidence type="ECO:0000313" key="2">
    <source>
        <dbReference type="EMBL" id="CAP23498.2"/>
    </source>
</evidence>
<gene>
    <name evidence="2 4" type="ORF">CBG03149</name>
    <name evidence="2" type="ORF">CBG_03149</name>
</gene>
<dbReference type="OMA" id="IHDIYME"/>
<accession>A8WSN9</accession>
<feature type="transmembrane region" description="Helical" evidence="1">
    <location>
        <begin position="45"/>
        <end position="72"/>
    </location>
</feature>
<feature type="transmembrane region" description="Helical" evidence="1">
    <location>
        <begin position="114"/>
        <end position="133"/>
    </location>
</feature>
<keyword evidence="1" id="KW-1133">Transmembrane helix</keyword>